<dbReference type="EMBL" id="CALNXI010005239">
    <property type="protein sequence ID" value="CAH3197189.1"/>
    <property type="molecule type" value="Genomic_DNA"/>
</dbReference>
<reference evidence="1 2" key="1">
    <citation type="submission" date="2022-05" db="EMBL/GenBank/DDBJ databases">
        <authorList>
            <consortium name="Genoscope - CEA"/>
            <person name="William W."/>
        </authorList>
    </citation>
    <scope>NUCLEOTIDE SEQUENCE [LARGE SCALE GENOMIC DNA]</scope>
</reference>
<dbReference type="PANTHER" id="PTHR33173">
    <property type="match status" value="1"/>
</dbReference>
<evidence type="ECO:0000313" key="2">
    <source>
        <dbReference type="Proteomes" id="UP001159427"/>
    </source>
</evidence>
<keyword evidence="2" id="KW-1185">Reference proteome</keyword>
<protein>
    <submittedName>
        <fullName evidence="1">Uncharacterized protein</fullName>
    </submittedName>
</protein>
<gene>
    <name evidence="1" type="ORF">PEVE_00034515</name>
</gene>
<dbReference type="Proteomes" id="UP001159427">
    <property type="component" value="Unassembled WGS sequence"/>
</dbReference>
<name>A0ABN8T1J0_9CNID</name>
<organism evidence="1 2">
    <name type="scientific">Porites evermanni</name>
    <dbReference type="NCBI Taxonomy" id="104178"/>
    <lineage>
        <taxon>Eukaryota</taxon>
        <taxon>Metazoa</taxon>
        <taxon>Cnidaria</taxon>
        <taxon>Anthozoa</taxon>
        <taxon>Hexacorallia</taxon>
        <taxon>Scleractinia</taxon>
        <taxon>Fungiina</taxon>
        <taxon>Poritidae</taxon>
        <taxon>Porites</taxon>
    </lineage>
</organism>
<accession>A0ABN8T1J0</accession>
<proteinExistence type="predicted"/>
<comment type="caution">
    <text evidence="1">The sequence shown here is derived from an EMBL/GenBank/DDBJ whole genome shotgun (WGS) entry which is preliminary data.</text>
</comment>
<evidence type="ECO:0000313" key="1">
    <source>
        <dbReference type="EMBL" id="CAH3197189.1"/>
    </source>
</evidence>
<dbReference type="PANTHER" id="PTHR33173:SF2">
    <property type="entry name" value="MYND-TYPE DOMAIN-CONTAINING PROTEIN"/>
    <property type="match status" value="1"/>
</dbReference>
<sequence length="182" mass="21461">MALSDKIAAKHGQNWAREVNLFDPSSSTLYTIEDNSLTEVMGELIDTSEEILQIWIYKCPLSEWQLTKLFLNHQFVVFETQSWWWSIEKDDKRILIQRGKYLSTVRDFVSSEPRKQFVTPMSYDKGRKTLEDLIHFLYDTDELNIKYDLLENNCKDFAKRIFDEFAARKFHDKIGGSECVVS</sequence>